<accession>A0A835VUL0</accession>
<keyword evidence="5 12" id="KW-0679">Respiratory chain</keyword>
<dbReference type="EMBL" id="JAEHOC010000034">
    <property type="protein sequence ID" value="KAG2428485.1"/>
    <property type="molecule type" value="Genomic_DNA"/>
</dbReference>
<dbReference type="GO" id="GO:0046872">
    <property type="term" value="F:metal ion binding"/>
    <property type="evidence" value="ECO:0007669"/>
    <property type="project" value="UniProtKB-KW"/>
</dbReference>
<evidence type="ECO:0000313" key="14">
    <source>
        <dbReference type="EMBL" id="KAG2428485.1"/>
    </source>
</evidence>
<keyword evidence="8 10" id="KW-0408">Iron</keyword>
<evidence type="ECO:0000259" key="13">
    <source>
        <dbReference type="PROSITE" id="PS51007"/>
    </source>
</evidence>
<evidence type="ECO:0000256" key="11">
    <source>
        <dbReference type="RuleBase" id="RU004426"/>
    </source>
</evidence>
<comment type="caution">
    <text evidence="14">The sequence shown here is derived from an EMBL/GenBank/DDBJ whole genome shotgun (WGS) entry which is preliminary data.</text>
</comment>
<protein>
    <recommendedName>
        <fullName evidence="13">Cytochrome c domain-containing protein</fullName>
    </recommendedName>
</protein>
<dbReference type="PROSITE" id="PS51007">
    <property type="entry name" value="CYTC"/>
    <property type="match status" value="1"/>
</dbReference>
<evidence type="ECO:0000256" key="9">
    <source>
        <dbReference type="ARBA" id="ARBA00023128"/>
    </source>
</evidence>
<dbReference type="Gene3D" id="1.10.760.10">
    <property type="entry name" value="Cytochrome c-like domain"/>
    <property type="match status" value="1"/>
</dbReference>
<dbReference type="InterPro" id="IPR002327">
    <property type="entry name" value="Cyt_c_1A/1B"/>
</dbReference>
<dbReference type="InterPro" id="IPR009056">
    <property type="entry name" value="Cyt_c-like_dom"/>
</dbReference>
<dbReference type="InterPro" id="IPR036909">
    <property type="entry name" value="Cyt_c-like_dom_sf"/>
</dbReference>
<evidence type="ECO:0000256" key="3">
    <source>
        <dbReference type="ARBA" id="ARBA00022448"/>
    </source>
</evidence>
<name>A0A835VUL0_CHLIN</name>
<comment type="similarity">
    <text evidence="2 11">Belongs to the cytochrome c family.</text>
</comment>
<dbReference type="GO" id="GO:0005758">
    <property type="term" value="C:mitochondrial intermembrane space"/>
    <property type="evidence" value="ECO:0007669"/>
    <property type="project" value="UniProtKB-SubCell"/>
</dbReference>
<comment type="subcellular location">
    <subcellularLocation>
        <location evidence="1">Mitochondrion intermembrane space</location>
    </subcellularLocation>
</comment>
<organism evidence="14 15">
    <name type="scientific">Chlamydomonas incerta</name>
    <dbReference type="NCBI Taxonomy" id="51695"/>
    <lineage>
        <taxon>Eukaryota</taxon>
        <taxon>Viridiplantae</taxon>
        <taxon>Chlorophyta</taxon>
        <taxon>core chlorophytes</taxon>
        <taxon>Chlorophyceae</taxon>
        <taxon>CS clade</taxon>
        <taxon>Chlamydomonadales</taxon>
        <taxon>Chlamydomonadaceae</taxon>
        <taxon>Chlamydomonas</taxon>
    </lineage>
</organism>
<evidence type="ECO:0000256" key="2">
    <source>
        <dbReference type="ARBA" id="ARBA00006488"/>
    </source>
</evidence>
<keyword evidence="9 12" id="KW-0496">Mitochondrion</keyword>
<dbReference type="SUPFAM" id="SSF46626">
    <property type="entry name" value="Cytochrome c"/>
    <property type="match status" value="1"/>
</dbReference>
<evidence type="ECO:0000256" key="4">
    <source>
        <dbReference type="ARBA" id="ARBA00022617"/>
    </source>
</evidence>
<proteinExistence type="inferred from homology"/>
<comment type="function">
    <text evidence="12">Electron carrier protein. The oxidized form of the cytochrome c heme group can accept an electron from the heme group of the cytochrome c1 subunit of cytochrome reductase. Cytochrome c then transfers this electron to the cytochrome oxidase complex, the final protein carrier in the mitochondrial electron-transport chain.</text>
</comment>
<reference evidence="14" key="1">
    <citation type="journal article" date="2020" name="bioRxiv">
        <title>Comparative genomics of Chlamydomonas.</title>
        <authorList>
            <person name="Craig R.J."/>
            <person name="Hasan A.R."/>
            <person name="Ness R.W."/>
            <person name="Keightley P.D."/>
        </authorList>
    </citation>
    <scope>NUCLEOTIDE SEQUENCE</scope>
    <source>
        <strain evidence="14">SAG 7.73</strain>
    </source>
</reference>
<dbReference type="PANTHER" id="PTHR11961">
    <property type="entry name" value="CYTOCHROME C"/>
    <property type="match status" value="1"/>
</dbReference>
<gene>
    <name evidence="14" type="ORF">HXX76_011603</name>
</gene>
<dbReference type="GO" id="GO:0009055">
    <property type="term" value="F:electron transfer activity"/>
    <property type="evidence" value="ECO:0007669"/>
    <property type="project" value="InterPro"/>
</dbReference>
<dbReference type="GO" id="GO:0020037">
    <property type="term" value="F:heme binding"/>
    <property type="evidence" value="ECO:0007669"/>
    <property type="project" value="InterPro"/>
</dbReference>
<evidence type="ECO:0000256" key="5">
    <source>
        <dbReference type="ARBA" id="ARBA00022660"/>
    </source>
</evidence>
<evidence type="ECO:0000256" key="10">
    <source>
        <dbReference type="PROSITE-ProRule" id="PRU00433"/>
    </source>
</evidence>
<dbReference type="AlphaFoldDB" id="A0A835VUL0"/>
<evidence type="ECO:0000256" key="8">
    <source>
        <dbReference type="ARBA" id="ARBA00023004"/>
    </source>
</evidence>
<sequence>MGPNLGGLFGRVSGTAAGFPYSKANKEAAVTWGERTLYEYLLNPKKFMPGNKMVFAGLKKPEERADLIAYLKQSTA</sequence>
<keyword evidence="4 10" id="KW-0349">Heme</keyword>
<keyword evidence="3 12" id="KW-0813">Transport</keyword>
<evidence type="ECO:0000256" key="6">
    <source>
        <dbReference type="ARBA" id="ARBA00022723"/>
    </source>
</evidence>
<feature type="domain" description="Cytochrome c" evidence="13">
    <location>
        <begin position="1"/>
        <end position="75"/>
    </location>
</feature>
<evidence type="ECO:0000313" key="15">
    <source>
        <dbReference type="Proteomes" id="UP000650467"/>
    </source>
</evidence>
<dbReference type="PRINTS" id="PR00604">
    <property type="entry name" value="CYTCHRMECIAB"/>
</dbReference>
<dbReference type="OrthoDB" id="449280at2759"/>
<evidence type="ECO:0000256" key="1">
    <source>
        <dbReference type="ARBA" id="ARBA00004569"/>
    </source>
</evidence>
<evidence type="ECO:0000256" key="7">
    <source>
        <dbReference type="ARBA" id="ARBA00022982"/>
    </source>
</evidence>
<keyword evidence="15" id="KW-1185">Reference proteome</keyword>
<comment type="PTM">
    <text evidence="12">Binds 1 heme group per subunit.</text>
</comment>
<keyword evidence="6 10" id="KW-0479">Metal-binding</keyword>
<keyword evidence="7 12" id="KW-0249">Electron transport</keyword>
<evidence type="ECO:0000256" key="12">
    <source>
        <dbReference type="RuleBase" id="RU004427"/>
    </source>
</evidence>
<dbReference type="Proteomes" id="UP000650467">
    <property type="component" value="Unassembled WGS sequence"/>
</dbReference>